<dbReference type="GO" id="GO:0051539">
    <property type="term" value="F:4 iron, 4 sulfur cluster binding"/>
    <property type="evidence" value="ECO:0007669"/>
    <property type="project" value="UniProtKB-KW"/>
</dbReference>
<dbReference type="EMBL" id="CP020906">
    <property type="protein sequence ID" value="ARQ09965.1"/>
    <property type="molecule type" value="Genomic_DNA"/>
</dbReference>
<evidence type="ECO:0000256" key="3">
    <source>
        <dbReference type="ARBA" id="ARBA00022679"/>
    </source>
</evidence>
<dbReference type="RefSeq" id="WP_086082054.1">
    <property type="nucleotide sequence ID" value="NZ_CP020906.1"/>
</dbReference>
<dbReference type="AlphaFoldDB" id="A0AAN1BEQ7"/>
<dbReference type="PANTHER" id="PTHR43409:SF7">
    <property type="entry name" value="BLL1977 PROTEIN"/>
    <property type="match status" value="1"/>
</dbReference>
<evidence type="ECO:0000313" key="10">
    <source>
        <dbReference type="EMBL" id="ARQ09965.1"/>
    </source>
</evidence>
<keyword evidence="8" id="KW-0812">Transmembrane</keyword>
<comment type="cofactor">
    <cofactor evidence="1">
        <name>[4Fe-4S] cluster</name>
        <dbReference type="ChEBI" id="CHEBI:49883"/>
    </cofactor>
</comment>
<keyword evidence="2" id="KW-0489">Methyltransferase</keyword>
<protein>
    <submittedName>
        <fullName evidence="10">Radical SAM domain-containing protein</fullName>
    </submittedName>
</protein>
<evidence type="ECO:0000256" key="7">
    <source>
        <dbReference type="ARBA" id="ARBA00023014"/>
    </source>
</evidence>
<dbReference type="Pfam" id="PF04055">
    <property type="entry name" value="Radical_SAM"/>
    <property type="match status" value="1"/>
</dbReference>
<dbReference type="GO" id="GO:0005829">
    <property type="term" value="C:cytosol"/>
    <property type="evidence" value="ECO:0007669"/>
    <property type="project" value="TreeGrafter"/>
</dbReference>
<organism evidence="10 11">
    <name type="scientific">Rhizobium etli</name>
    <dbReference type="NCBI Taxonomy" id="29449"/>
    <lineage>
        <taxon>Bacteria</taxon>
        <taxon>Pseudomonadati</taxon>
        <taxon>Pseudomonadota</taxon>
        <taxon>Alphaproteobacteria</taxon>
        <taxon>Hyphomicrobiales</taxon>
        <taxon>Rhizobiaceae</taxon>
        <taxon>Rhizobium/Agrobacterium group</taxon>
        <taxon>Rhizobium</taxon>
    </lineage>
</organism>
<keyword evidence="7" id="KW-0411">Iron-sulfur</keyword>
<evidence type="ECO:0000256" key="2">
    <source>
        <dbReference type="ARBA" id="ARBA00022603"/>
    </source>
</evidence>
<dbReference type="InterPro" id="IPR051198">
    <property type="entry name" value="BchE-like"/>
</dbReference>
<dbReference type="SFLD" id="SFLDG01082">
    <property type="entry name" value="B12-binding_domain_containing"/>
    <property type="match status" value="1"/>
</dbReference>
<dbReference type="PANTHER" id="PTHR43409">
    <property type="entry name" value="ANAEROBIC MAGNESIUM-PROTOPORPHYRIN IX MONOMETHYL ESTER CYCLASE-RELATED"/>
    <property type="match status" value="1"/>
</dbReference>
<dbReference type="InterPro" id="IPR007197">
    <property type="entry name" value="rSAM"/>
</dbReference>
<feature type="domain" description="Radical SAM core" evidence="9">
    <location>
        <begin position="196"/>
        <end position="430"/>
    </location>
</feature>
<dbReference type="InterPro" id="IPR023404">
    <property type="entry name" value="rSAM_horseshoe"/>
</dbReference>
<evidence type="ECO:0000256" key="4">
    <source>
        <dbReference type="ARBA" id="ARBA00022691"/>
    </source>
</evidence>
<evidence type="ECO:0000256" key="8">
    <source>
        <dbReference type="SAM" id="Phobius"/>
    </source>
</evidence>
<evidence type="ECO:0000256" key="5">
    <source>
        <dbReference type="ARBA" id="ARBA00022723"/>
    </source>
</evidence>
<dbReference type="InterPro" id="IPR006638">
    <property type="entry name" value="Elp3/MiaA/NifB-like_rSAM"/>
</dbReference>
<dbReference type="SMART" id="SM00729">
    <property type="entry name" value="Elp3"/>
    <property type="match status" value="1"/>
</dbReference>
<keyword evidence="3" id="KW-0808">Transferase</keyword>
<keyword evidence="6" id="KW-0408">Iron</keyword>
<accession>A0AAN1BEQ7</accession>
<keyword evidence="8" id="KW-0472">Membrane</keyword>
<keyword evidence="4" id="KW-0949">S-adenosyl-L-methionine</keyword>
<dbReference type="SFLD" id="SFLDS00029">
    <property type="entry name" value="Radical_SAM"/>
    <property type="match status" value="1"/>
</dbReference>
<reference evidence="10 11" key="1">
    <citation type="submission" date="2017-04" db="EMBL/GenBank/DDBJ databases">
        <title>Complete genome sequences of Rhizobium genomic linages associated to common bean (phaseolus vulgaris).</title>
        <authorList>
            <person name="Santamaria R.I."/>
            <person name="Bustos P."/>
            <person name="Perez-Carrascal O."/>
            <person name="Martinez-Flores I."/>
            <person name="Juarez S."/>
            <person name="Lozano L."/>
            <person name="Miranda F."/>
            <person name="Vinuesa P."/>
            <person name="Martinez-Romero E."/>
            <person name="Cevallos M.A."/>
            <person name="Romero D."/>
            <person name="Davila G."/>
            <person name="Gonzalez V."/>
        </authorList>
    </citation>
    <scope>NUCLEOTIDE SEQUENCE [LARGE SCALE GENOMIC DNA]</scope>
    <source>
        <strain evidence="10 11">NXC12</strain>
    </source>
</reference>
<dbReference type="PROSITE" id="PS51918">
    <property type="entry name" value="RADICAL_SAM"/>
    <property type="match status" value="1"/>
</dbReference>
<evidence type="ECO:0000256" key="1">
    <source>
        <dbReference type="ARBA" id="ARBA00001966"/>
    </source>
</evidence>
<dbReference type="Proteomes" id="UP000194159">
    <property type="component" value="Chromosome"/>
</dbReference>
<dbReference type="SFLD" id="SFLDG01123">
    <property type="entry name" value="methyltransferase_(Class_B)"/>
    <property type="match status" value="1"/>
</dbReference>
<dbReference type="InterPro" id="IPR058240">
    <property type="entry name" value="rSAM_sf"/>
</dbReference>
<dbReference type="GO" id="GO:0003824">
    <property type="term" value="F:catalytic activity"/>
    <property type="evidence" value="ECO:0007669"/>
    <property type="project" value="InterPro"/>
</dbReference>
<dbReference type="Gene3D" id="3.80.30.20">
    <property type="entry name" value="tm_1862 like domain"/>
    <property type="match status" value="1"/>
</dbReference>
<gene>
    <name evidence="10" type="ORF">NXC12_CH01932</name>
</gene>
<name>A0AAN1BEQ7_RHIET</name>
<dbReference type="InterPro" id="IPR034466">
    <property type="entry name" value="Methyltransferase_Class_B"/>
</dbReference>
<proteinExistence type="predicted"/>
<keyword evidence="8" id="KW-1133">Transmembrane helix</keyword>
<feature type="transmembrane region" description="Helical" evidence="8">
    <location>
        <begin position="522"/>
        <end position="539"/>
    </location>
</feature>
<evidence type="ECO:0000259" key="9">
    <source>
        <dbReference type="PROSITE" id="PS51918"/>
    </source>
</evidence>
<keyword evidence="5" id="KW-0479">Metal-binding</keyword>
<dbReference type="SUPFAM" id="SSF102114">
    <property type="entry name" value="Radical SAM enzymes"/>
    <property type="match status" value="1"/>
</dbReference>
<dbReference type="GO" id="GO:0046872">
    <property type="term" value="F:metal ion binding"/>
    <property type="evidence" value="ECO:0007669"/>
    <property type="project" value="UniProtKB-KW"/>
</dbReference>
<evidence type="ECO:0000256" key="6">
    <source>
        <dbReference type="ARBA" id="ARBA00023004"/>
    </source>
</evidence>
<dbReference type="CDD" id="cd01335">
    <property type="entry name" value="Radical_SAM"/>
    <property type="match status" value="1"/>
</dbReference>
<evidence type="ECO:0000313" key="11">
    <source>
        <dbReference type="Proteomes" id="UP000194159"/>
    </source>
</evidence>
<sequence>MAHASESVRRRFQLILIKPSHYDDDGYVIRWWRAMIPSNSLAALYGIAAECAERKVLGPDTAIDITVIDETNTRIDFAGLLAQFRRHGNFGMVGLVGVQSNQYPRALDIARPFRNAGLPVSMGGFHVSGCLSMLDGTAVGLDACREMGISMFAGEAEGRLDMVLRDAAAGELKPLYNFMNDLPGIGGTPVPFLPKDNIQRTLGLSTSFDAGRGCPYQCSFCTIINVQGRKSRFRSADDVEKLVRMNWAQGIHKFFITDDNFARNKDWEAIFDRLIELKERDGIPLGLMIQVDTLCHKIPNFIEKSRRAGVTRVFIGLENVNPDNLTAAKKNQNKITEYRKMLLAWKAQGIMTLAGYILGFPADTPESIRRDIAIIQEELPLDVIEFFILTPLPGSEDHQVLWKKGVEMDGDLNIYDVEHVCTAHPKMSKQQGEEIYHEAWSLYYSPDHMKTLLRRAVATGVPLARLVKVLVSFATTVPLENVHPLQSGLLRLKTPSERRPELPREHPLVFWPRFAWETLSKHVSIAGTIISLTILAFLISRDAKSKSYMDQALTPVADDEEETLSLFTKTAGGAAAVSHVRKVAELTRH</sequence>